<feature type="domain" description="Rho termination factor-like N-terminal" evidence="2">
    <location>
        <begin position="403"/>
        <end position="441"/>
    </location>
</feature>
<feature type="region of interest" description="Disordered" evidence="1">
    <location>
        <begin position="70"/>
        <end position="133"/>
    </location>
</feature>
<feature type="compositionally biased region" description="Basic and acidic residues" evidence="1">
    <location>
        <begin position="325"/>
        <end position="337"/>
    </location>
</feature>
<accession>A0A9D5C568</accession>
<feature type="compositionally biased region" description="Acidic residues" evidence="1">
    <location>
        <begin position="312"/>
        <end position="324"/>
    </location>
</feature>
<sequence length="441" mass="48402">MSTALHLVSGNVSGYVICDGKCIPRPGASARVALPHYSSPGSGQLFHSANVLSKSFPVYGARSFLACQASSNSHRRNQDFSRQNKGTSKGRGRQFQGQDNSQHNEDDVLSSKNGPLISLSSNQRFQATATPGKREKEIVELFRKVQAQLRERAAIKEEKKIEAAQQGQTEKGTVDSLLKLLRKHSVDQGRKGSEEEDYNDQPDSSSPFEDERVPNLFDSNNINEEVNLPEPAPNSRPASNFRRRSPVPRVKFQPVFSADEDDNSIPPLKSQGKKKSGIDYPDRSGTTSQVLDSVSHVEPNGVSLDVPSYSSDIDETSEEFTEETTDLRSSRLSELRGRGPAKSQVVKGILKVKKSSGTADQIDLDSVPFVEPDELSLALPSYSSDTDEIPDEVAESSVLEPTNLNSLKLSELRDLAKSRGIKGYSKLKKSDLVELLNRDDA</sequence>
<feature type="region of interest" description="Disordered" evidence="1">
    <location>
        <begin position="185"/>
        <end position="339"/>
    </location>
</feature>
<keyword evidence="4" id="KW-1185">Reference proteome</keyword>
<dbReference type="EMBL" id="JAGGNH010000007">
    <property type="protein sequence ID" value="KAJ0966493.1"/>
    <property type="molecule type" value="Genomic_DNA"/>
</dbReference>
<dbReference type="Gene3D" id="1.10.720.10">
    <property type="match status" value="1"/>
</dbReference>
<evidence type="ECO:0000256" key="1">
    <source>
        <dbReference type="SAM" id="MobiDB-lite"/>
    </source>
</evidence>
<reference evidence="3" key="1">
    <citation type="submission" date="2021-03" db="EMBL/GenBank/DDBJ databases">
        <authorList>
            <person name="Li Z."/>
            <person name="Yang C."/>
        </authorList>
    </citation>
    <scope>NUCLEOTIDE SEQUENCE</scope>
    <source>
        <strain evidence="3">Dzin_1.0</strain>
        <tissue evidence="3">Leaf</tissue>
    </source>
</reference>
<dbReference type="OrthoDB" id="652255at2759"/>
<evidence type="ECO:0000313" key="3">
    <source>
        <dbReference type="EMBL" id="KAJ0966493.1"/>
    </source>
</evidence>
<protein>
    <recommendedName>
        <fullName evidence="2">Rho termination factor-like N-terminal domain-containing protein</fullName>
    </recommendedName>
</protein>
<dbReference type="PANTHER" id="PTHR34449">
    <property type="entry name" value="RHO TERMINATION FACTOR"/>
    <property type="match status" value="1"/>
</dbReference>
<dbReference type="SMART" id="SM00959">
    <property type="entry name" value="Rho_N"/>
    <property type="match status" value="1"/>
</dbReference>
<name>A0A9D5C568_9LILI</name>
<proteinExistence type="predicted"/>
<dbReference type="Proteomes" id="UP001085076">
    <property type="component" value="Miscellaneous, Linkage group lg07"/>
</dbReference>
<dbReference type="PANTHER" id="PTHR34449:SF5">
    <property type="entry name" value="ATP BINDING _ ATPASE"/>
    <property type="match status" value="1"/>
</dbReference>
<reference evidence="3" key="2">
    <citation type="journal article" date="2022" name="Hortic Res">
        <title>The genome of Dioscorea zingiberensis sheds light on the biosynthesis, origin and evolution of the medicinally important diosgenin saponins.</title>
        <authorList>
            <person name="Li Y."/>
            <person name="Tan C."/>
            <person name="Li Z."/>
            <person name="Guo J."/>
            <person name="Li S."/>
            <person name="Chen X."/>
            <person name="Wang C."/>
            <person name="Dai X."/>
            <person name="Yang H."/>
            <person name="Song W."/>
            <person name="Hou L."/>
            <person name="Xu J."/>
            <person name="Tong Z."/>
            <person name="Xu A."/>
            <person name="Yuan X."/>
            <person name="Wang W."/>
            <person name="Yang Q."/>
            <person name="Chen L."/>
            <person name="Sun Z."/>
            <person name="Wang K."/>
            <person name="Pan B."/>
            <person name="Chen J."/>
            <person name="Bao Y."/>
            <person name="Liu F."/>
            <person name="Qi X."/>
            <person name="Gang D.R."/>
            <person name="Wen J."/>
            <person name="Li J."/>
        </authorList>
    </citation>
    <scope>NUCLEOTIDE SEQUENCE</scope>
    <source>
        <strain evidence="3">Dzin_1.0</strain>
    </source>
</reference>
<dbReference type="Pfam" id="PF07498">
    <property type="entry name" value="Rho_N"/>
    <property type="match status" value="1"/>
</dbReference>
<comment type="caution">
    <text evidence="3">The sequence shown here is derived from an EMBL/GenBank/DDBJ whole genome shotgun (WGS) entry which is preliminary data.</text>
</comment>
<organism evidence="3 4">
    <name type="scientific">Dioscorea zingiberensis</name>
    <dbReference type="NCBI Taxonomy" id="325984"/>
    <lineage>
        <taxon>Eukaryota</taxon>
        <taxon>Viridiplantae</taxon>
        <taxon>Streptophyta</taxon>
        <taxon>Embryophyta</taxon>
        <taxon>Tracheophyta</taxon>
        <taxon>Spermatophyta</taxon>
        <taxon>Magnoliopsida</taxon>
        <taxon>Liliopsida</taxon>
        <taxon>Dioscoreales</taxon>
        <taxon>Dioscoreaceae</taxon>
        <taxon>Dioscorea</taxon>
    </lineage>
</organism>
<dbReference type="InterPro" id="IPR011112">
    <property type="entry name" value="Rho-like_N"/>
</dbReference>
<gene>
    <name evidence="3" type="ORF">J5N97_023410</name>
</gene>
<dbReference type="GO" id="GO:0006353">
    <property type="term" value="P:DNA-templated transcription termination"/>
    <property type="evidence" value="ECO:0007669"/>
    <property type="project" value="InterPro"/>
</dbReference>
<dbReference type="AlphaFoldDB" id="A0A9D5C568"/>
<feature type="compositionally biased region" description="Polar residues" evidence="1">
    <location>
        <begin position="110"/>
        <end position="129"/>
    </location>
</feature>
<evidence type="ECO:0000259" key="2">
    <source>
        <dbReference type="SMART" id="SM00959"/>
    </source>
</evidence>
<evidence type="ECO:0000313" key="4">
    <source>
        <dbReference type="Proteomes" id="UP001085076"/>
    </source>
</evidence>